<feature type="compositionally biased region" description="Polar residues" evidence="1">
    <location>
        <begin position="139"/>
        <end position="176"/>
    </location>
</feature>
<organism evidence="2 3">
    <name type="scientific">Acropora cervicornis</name>
    <name type="common">Staghorn coral</name>
    <dbReference type="NCBI Taxonomy" id="6130"/>
    <lineage>
        <taxon>Eukaryota</taxon>
        <taxon>Metazoa</taxon>
        <taxon>Cnidaria</taxon>
        <taxon>Anthozoa</taxon>
        <taxon>Hexacorallia</taxon>
        <taxon>Scleractinia</taxon>
        <taxon>Astrocoeniina</taxon>
        <taxon>Acroporidae</taxon>
        <taxon>Acropora</taxon>
    </lineage>
</organism>
<dbReference type="EMBL" id="JARQWQ010000049">
    <property type="protein sequence ID" value="KAK2557531.1"/>
    <property type="molecule type" value="Genomic_DNA"/>
</dbReference>
<keyword evidence="3" id="KW-1185">Reference proteome</keyword>
<feature type="compositionally biased region" description="Polar residues" evidence="1">
    <location>
        <begin position="1"/>
        <end position="20"/>
    </location>
</feature>
<proteinExistence type="predicted"/>
<gene>
    <name evidence="2" type="ORF">P5673_020283</name>
</gene>
<comment type="caution">
    <text evidence="2">The sequence shown here is derived from an EMBL/GenBank/DDBJ whole genome shotgun (WGS) entry which is preliminary data.</text>
</comment>
<feature type="compositionally biased region" description="Polar residues" evidence="1">
    <location>
        <begin position="209"/>
        <end position="221"/>
    </location>
</feature>
<feature type="region of interest" description="Disordered" evidence="1">
    <location>
        <begin position="1"/>
        <end position="24"/>
    </location>
</feature>
<accession>A0AAD9QA50</accession>
<dbReference type="AlphaFoldDB" id="A0AAD9QA50"/>
<protein>
    <submittedName>
        <fullName evidence="2">Uncharacterized protein</fullName>
    </submittedName>
</protein>
<evidence type="ECO:0000313" key="2">
    <source>
        <dbReference type="EMBL" id="KAK2557531.1"/>
    </source>
</evidence>
<sequence>MSSRNQSNSESDGESATTDRSPPRRFNRRAFSRVFVHLEKRLRAAPGKDAFLRLTNVGRAKEIAFTKNHTSSEIQQLLISHFLTLANLDLSRLNIISSYDRGHSMSVVHHGVPNGEKIMELFGGEAKKKIYLYWSRGGTASSNQPEDNTASNGTALASSGPSTTTALSSPQSNTNQSSAPLSPSSPSSPTLPFVHSPSLPRNSLLPSNMHLSAQPTASPTARRNDTTRPVLNAPPRGGFQTRRYLATLAGSNTDGSDASFITIAESDEDDTDLLHNDVVVNSLPRARRARPPNTLVTTTSTQATNVTSQSAGFAGALFHGDGIQVGTIKEDLYPYGLGGTSVRLGSRSDETSRCEGLLQGSCTENPSLVPLLNHSFEEVTDISKTSF</sequence>
<name>A0AAD9QA50_ACRCE</name>
<evidence type="ECO:0000256" key="1">
    <source>
        <dbReference type="SAM" id="MobiDB-lite"/>
    </source>
</evidence>
<feature type="region of interest" description="Disordered" evidence="1">
    <location>
        <begin position="139"/>
        <end position="239"/>
    </location>
</feature>
<reference evidence="2" key="2">
    <citation type="journal article" date="2023" name="Science">
        <title>Genomic signatures of disease resistance in endangered staghorn corals.</title>
        <authorList>
            <person name="Vollmer S.V."/>
            <person name="Selwyn J.D."/>
            <person name="Despard B.A."/>
            <person name="Roesel C.L."/>
        </authorList>
    </citation>
    <scope>NUCLEOTIDE SEQUENCE</scope>
    <source>
        <strain evidence="2">K2</strain>
    </source>
</reference>
<reference evidence="2" key="1">
    <citation type="journal article" date="2023" name="G3 (Bethesda)">
        <title>Whole genome assembly and annotation of the endangered Caribbean coral Acropora cervicornis.</title>
        <authorList>
            <person name="Selwyn J.D."/>
            <person name="Vollmer S.V."/>
        </authorList>
    </citation>
    <scope>NUCLEOTIDE SEQUENCE</scope>
    <source>
        <strain evidence="2">K2</strain>
    </source>
</reference>
<evidence type="ECO:0000313" key="3">
    <source>
        <dbReference type="Proteomes" id="UP001249851"/>
    </source>
</evidence>
<dbReference type="Proteomes" id="UP001249851">
    <property type="component" value="Unassembled WGS sequence"/>
</dbReference>
<feature type="compositionally biased region" description="Low complexity" evidence="1">
    <location>
        <begin position="177"/>
        <end position="208"/>
    </location>
</feature>